<keyword evidence="6" id="KW-0010">Activator</keyword>
<dbReference type="EMBL" id="OU963864">
    <property type="protein sequence ID" value="CAH0386358.1"/>
    <property type="molecule type" value="Genomic_DNA"/>
</dbReference>
<dbReference type="InterPro" id="IPR037212">
    <property type="entry name" value="Med7/Med21-like"/>
</dbReference>
<evidence type="ECO:0000256" key="6">
    <source>
        <dbReference type="RuleBase" id="RU364060"/>
    </source>
</evidence>
<dbReference type="InterPro" id="IPR044888">
    <property type="entry name" value="Mediatior_Med7_sf"/>
</dbReference>
<dbReference type="SUPFAM" id="SSF140718">
    <property type="entry name" value="Mediator hinge subcomplex-like"/>
    <property type="match status" value="1"/>
</dbReference>
<dbReference type="GO" id="GO:0070847">
    <property type="term" value="C:core mediator complex"/>
    <property type="evidence" value="ECO:0007669"/>
    <property type="project" value="TreeGrafter"/>
</dbReference>
<comment type="function">
    <text evidence="6">Component of the Mediator complex, a coactivator involved in the regulated transcription of nearly all RNA polymerase II-dependent genes. Mediator functions as a bridge to convey information from gene-specific regulatory proteins to the basal RNA polymerase II transcription machinery.</text>
</comment>
<dbReference type="Pfam" id="PF05983">
    <property type="entry name" value="Med7"/>
    <property type="match status" value="1"/>
</dbReference>
<dbReference type="GO" id="GO:0016592">
    <property type="term" value="C:mediator complex"/>
    <property type="evidence" value="ECO:0007669"/>
    <property type="project" value="InterPro"/>
</dbReference>
<dbReference type="AlphaFoldDB" id="A0A9P0A8X5"/>
<evidence type="ECO:0000256" key="2">
    <source>
        <dbReference type="ARBA" id="ARBA00009994"/>
    </source>
</evidence>
<dbReference type="PANTHER" id="PTHR21428">
    <property type="entry name" value="MEDIATOR OF RNA POLYMERASE II TRANSCRIPTION SUBUNIT 7"/>
    <property type="match status" value="1"/>
</dbReference>
<evidence type="ECO:0000256" key="4">
    <source>
        <dbReference type="ARBA" id="ARBA00023163"/>
    </source>
</evidence>
<keyword evidence="5 6" id="KW-0539">Nucleus</keyword>
<sequence length="220" mass="25508">MATPDASQVSSLPLPPVQYINNYTDENIKRGRAPKPPPPIADSYTMFGNQFSADDVIIRPLESQGIKRLYPQHFDRRRELRKLNHSLLVNFLDLIDLLVQSPDSPRRAEKVEDLSLLFIHIHHLLNEFRPHQARETLRVMMEMQRRQTLEAISRFQKHYDKVMDILNEAIQMPPGANLDNKLLARTEFFEETKMDDKDAETPDACSPQDQLMCSIIDAMQ</sequence>
<reference evidence="7" key="1">
    <citation type="submission" date="2021-12" db="EMBL/GenBank/DDBJ databases">
        <authorList>
            <person name="King R."/>
        </authorList>
    </citation>
    <scope>NUCLEOTIDE SEQUENCE</scope>
</reference>
<comment type="subunit">
    <text evidence="6">Component of the Mediator complex.</text>
</comment>
<evidence type="ECO:0000313" key="8">
    <source>
        <dbReference type="Proteomes" id="UP001152759"/>
    </source>
</evidence>
<dbReference type="KEGG" id="btab:109044216"/>
<dbReference type="Proteomes" id="UP001152759">
    <property type="component" value="Chromosome 3"/>
</dbReference>
<accession>A0A9P0A8X5</accession>
<evidence type="ECO:0000256" key="5">
    <source>
        <dbReference type="ARBA" id="ARBA00023242"/>
    </source>
</evidence>
<evidence type="ECO:0000313" key="7">
    <source>
        <dbReference type="EMBL" id="CAH0386358.1"/>
    </source>
</evidence>
<keyword evidence="3 6" id="KW-0805">Transcription regulation</keyword>
<dbReference type="InterPro" id="IPR009244">
    <property type="entry name" value="Mediatior_Med7"/>
</dbReference>
<keyword evidence="4 6" id="KW-0804">Transcription</keyword>
<proteinExistence type="inferred from homology"/>
<comment type="similarity">
    <text evidence="2 6">Belongs to the Mediator complex subunit 7 family.</text>
</comment>
<name>A0A9P0A8X5_BEMTA</name>
<keyword evidence="8" id="KW-1185">Reference proteome</keyword>
<evidence type="ECO:0000256" key="1">
    <source>
        <dbReference type="ARBA" id="ARBA00004123"/>
    </source>
</evidence>
<gene>
    <name evidence="7" type="ORF">BEMITA_LOCUS5485</name>
</gene>
<dbReference type="GO" id="GO:0006357">
    <property type="term" value="P:regulation of transcription by RNA polymerase II"/>
    <property type="evidence" value="ECO:0007669"/>
    <property type="project" value="InterPro"/>
</dbReference>
<dbReference type="OrthoDB" id="10253553at2759"/>
<organism evidence="7 8">
    <name type="scientific">Bemisia tabaci</name>
    <name type="common">Sweetpotato whitefly</name>
    <name type="synonym">Aleurodes tabaci</name>
    <dbReference type="NCBI Taxonomy" id="7038"/>
    <lineage>
        <taxon>Eukaryota</taxon>
        <taxon>Metazoa</taxon>
        <taxon>Ecdysozoa</taxon>
        <taxon>Arthropoda</taxon>
        <taxon>Hexapoda</taxon>
        <taxon>Insecta</taxon>
        <taxon>Pterygota</taxon>
        <taxon>Neoptera</taxon>
        <taxon>Paraneoptera</taxon>
        <taxon>Hemiptera</taxon>
        <taxon>Sternorrhyncha</taxon>
        <taxon>Aleyrodoidea</taxon>
        <taxon>Aleyrodidae</taxon>
        <taxon>Aleyrodinae</taxon>
        <taxon>Bemisia</taxon>
    </lineage>
</organism>
<comment type="subcellular location">
    <subcellularLocation>
        <location evidence="1 6">Nucleus</location>
    </subcellularLocation>
</comment>
<dbReference type="Gene3D" id="6.10.140.200">
    <property type="match status" value="1"/>
</dbReference>
<evidence type="ECO:0000256" key="3">
    <source>
        <dbReference type="ARBA" id="ARBA00023015"/>
    </source>
</evidence>
<dbReference type="GO" id="GO:0003712">
    <property type="term" value="F:transcription coregulator activity"/>
    <property type="evidence" value="ECO:0007669"/>
    <property type="project" value="InterPro"/>
</dbReference>
<protein>
    <recommendedName>
        <fullName evidence="6">Mediator of RNA polymerase II transcription subunit 7</fullName>
    </recommendedName>
</protein>
<dbReference type="PANTHER" id="PTHR21428:SF11">
    <property type="entry name" value="MEDIATOR OF RNA POLYMERASE II TRANSCRIPTION SUBUNIT 7"/>
    <property type="match status" value="1"/>
</dbReference>